<sequence>MNPIAPSLGIAAVAGYIPTRHLDNLERAAALDATEELLRDKIGVLKVSRKQPDEETSDLAVQAVRRLFEQGAVRAEQVDCLVVVTQNPDGYGLPHTSARVHGKLGLSTRCAVFDISLGCSGYVYGLSVITALMQAQGLRCGLLVTADPYSKIINPHDRNTSLLFGDAAAATLITDRPVWRIGRFDLGSDGSFADDLAVPAHSHYFHMNGRAVLNFSARKVPESILHALEINGVALGEVDRFLLHQGSRHVVHQIARRLGVPDEKAPFLATDYGNTVSSSIPLLLAHDLVRQDRCVVLSGFGVGISWGSTVLWRV</sequence>
<dbReference type="InterPro" id="IPR013751">
    <property type="entry name" value="ACP_syn_III_N"/>
</dbReference>
<comment type="caution">
    <text evidence="5">The sequence shown here is derived from an EMBL/GenBank/DDBJ whole genome shotgun (WGS) entry which is preliminary data.</text>
</comment>
<dbReference type="OrthoDB" id="9815506at2"/>
<keyword evidence="2" id="KW-0012">Acyltransferase</keyword>
<dbReference type="GO" id="GO:0044550">
    <property type="term" value="P:secondary metabolite biosynthetic process"/>
    <property type="evidence" value="ECO:0007669"/>
    <property type="project" value="TreeGrafter"/>
</dbReference>
<dbReference type="GO" id="GO:0004315">
    <property type="term" value="F:3-oxoacyl-[acyl-carrier-protein] synthase activity"/>
    <property type="evidence" value="ECO:0007669"/>
    <property type="project" value="InterPro"/>
</dbReference>
<dbReference type="EMBL" id="SHKX01000010">
    <property type="protein sequence ID" value="RZU47890.1"/>
    <property type="molecule type" value="Genomic_DNA"/>
</dbReference>
<name>A0A4Q7ZBD5_9GAMM</name>
<dbReference type="PANTHER" id="PTHR34069">
    <property type="entry name" value="3-OXOACYL-[ACYL-CARRIER-PROTEIN] SYNTHASE 3"/>
    <property type="match status" value="1"/>
</dbReference>
<evidence type="ECO:0000259" key="4">
    <source>
        <dbReference type="Pfam" id="PF08545"/>
    </source>
</evidence>
<evidence type="ECO:0000259" key="3">
    <source>
        <dbReference type="Pfam" id="PF08541"/>
    </source>
</evidence>
<feature type="domain" description="Beta-ketoacyl-[acyl-carrier-protein] synthase III C-terminal" evidence="3">
    <location>
        <begin position="228"/>
        <end position="311"/>
    </location>
</feature>
<evidence type="ECO:0000313" key="6">
    <source>
        <dbReference type="Proteomes" id="UP000292423"/>
    </source>
</evidence>
<proteinExistence type="predicted"/>
<dbReference type="InterPro" id="IPR013747">
    <property type="entry name" value="ACP_syn_III_C"/>
</dbReference>
<gene>
    <name evidence="5" type="ORF">EV700_0857</name>
</gene>
<dbReference type="RefSeq" id="WP_130411099.1">
    <property type="nucleotide sequence ID" value="NZ_SHKX01000010.1"/>
</dbReference>
<dbReference type="AlphaFoldDB" id="A0A4Q7ZBD5"/>
<dbReference type="Pfam" id="PF08545">
    <property type="entry name" value="ACP_syn_III"/>
    <property type="match status" value="1"/>
</dbReference>
<keyword evidence="1" id="KW-0808">Transferase</keyword>
<feature type="domain" description="Beta-ketoacyl-[acyl-carrier-protein] synthase III N-terminal" evidence="4">
    <location>
        <begin position="113"/>
        <end position="190"/>
    </location>
</feature>
<dbReference type="Proteomes" id="UP000292423">
    <property type="component" value="Unassembled WGS sequence"/>
</dbReference>
<reference evidence="5 6" key="1">
    <citation type="submission" date="2019-02" db="EMBL/GenBank/DDBJ databases">
        <title>Genomic Encyclopedia of Type Strains, Phase IV (KMG-IV): sequencing the most valuable type-strain genomes for metagenomic binning, comparative biology and taxonomic classification.</title>
        <authorList>
            <person name="Goeker M."/>
        </authorList>
    </citation>
    <scope>NUCLEOTIDE SEQUENCE [LARGE SCALE GENOMIC DNA]</scope>
    <source>
        <strain evidence="5 6">DSM 105135</strain>
    </source>
</reference>
<dbReference type="SUPFAM" id="SSF53901">
    <property type="entry name" value="Thiolase-like"/>
    <property type="match status" value="1"/>
</dbReference>
<accession>A0A4Q7ZBD5</accession>
<evidence type="ECO:0000256" key="1">
    <source>
        <dbReference type="ARBA" id="ARBA00022679"/>
    </source>
</evidence>
<organism evidence="5 6">
    <name type="scientific">Fluviicoccus keumensis</name>
    <dbReference type="NCBI Taxonomy" id="1435465"/>
    <lineage>
        <taxon>Bacteria</taxon>
        <taxon>Pseudomonadati</taxon>
        <taxon>Pseudomonadota</taxon>
        <taxon>Gammaproteobacteria</taxon>
        <taxon>Moraxellales</taxon>
        <taxon>Moraxellaceae</taxon>
        <taxon>Fluviicoccus</taxon>
    </lineage>
</organism>
<dbReference type="Pfam" id="PF08541">
    <property type="entry name" value="ACP_syn_III_C"/>
    <property type="match status" value="1"/>
</dbReference>
<dbReference type="Gene3D" id="3.40.47.10">
    <property type="match status" value="1"/>
</dbReference>
<dbReference type="GO" id="GO:0006633">
    <property type="term" value="P:fatty acid biosynthetic process"/>
    <property type="evidence" value="ECO:0007669"/>
    <property type="project" value="InterPro"/>
</dbReference>
<dbReference type="PANTHER" id="PTHR34069:SF2">
    <property type="entry name" value="BETA-KETOACYL-[ACYL-CARRIER-PROTEIN] SYNTHASE III"/>
    <property type="match status" value="1"/>
</dbReference>
<evidence type="ECO:0000313" key="5">
    <source>
        <dbReference type="EMBL" id="RZU47890.1"/>
    </source>
</evidence>
<protein>
    <submittedName>
        <fullName evidence="5">3-oxoacyl-[acyl-carrier-protein] synthase-3</fullName>
    </submittedName>
</protein>
<dbReference type="InterPro" id="IPR016039">
    <property type="entry name" value="Thiolase-like"/>
</dbReference>
<evidence type="ECO:0000256" key="2">
    <source>
        <dbReference type="ARBA" id="ARBA00023315"/>
    </source>
</evidence>
<keyword evidence="6" id="KW-1185">Reference proteome</keyword>
<dbReference type="CDD" id="cd00830">
    <property type="entry name" value="KAS_III"/>
    <property type="match status" value="1"/>
</dbReference>